<sequence>MMDQEEKHERVHHVFQKIYKKYDAMNSLISFNRHKSWRRQADQIVSAKQGDKVIDVCCGTGDWTLSLAEAVGPQGRVVGLDFSDNMLKIAQAKLEASQLENVTLVNGDAMELPYEDESFDRATIGFGLRNVPDYLTVLKEINRVLRPGGTLVCLETSQTKIPVYRQLYFIYFRLIMPLLGKLFAGSYKEYAWLNESAAKFPDQKKLTQLFLDAHFENILVRSLMGGIAAIHRGTKPLDDKSATVDRK</sequence>
<keyword evidence="4 6" id="KW-0949">S-adenosyl-L-methionine</keyword>
<gene>
    <name evidence="6" type="primary">menG</name>
    <name evidence="7" type="ORF">SAMN02982927_00119</name>
</gene>
<feature type="binding site" evidence="6">
    <location>
        <position position="60"/>
    </location>
    <ligand>
        <name>S-adenosyl-L-methionine</name>
        <dbReference type="ChEBI" id="CHEBI:59789"/>
    </ligand>
</feature>
<keyword evidence="8" id="KW-1185">Reference proteome</keyword>
<accession>A0A1I2MVC1</accession>
<dbReference type="STRING" id="269670.SAMN02982927_00119"/>
<evidence type="ECO:0000256" key="3">
    <source>
        <dbReference type="ARBA" id="ARBA00022679"/>
    </source>
</evidence>
<dbReference type="EC" id="2.1.1.163" evidence="6"/>
<dbReference type="AlphaFoldDB" id="A0A1I2MVC1"/>
<dbReference type="EMBL" id="FOOY01000003">
    <property type="protein sequence ID" value="SFF95504.1"/>
    <property type="molecule type" value="Genomic_DNA"/>
</dbReference>
<dbReference type="PANTHER" id="PTHR43591">
    <property type="entry name" value="METHYLTRANSFERASE"/>
    <property type="match status" value="1"/>
</dbReference>
<evidence type="ECO:0000313" key="8">
    <source>
        <dbReference type="Proteomes" id="UP000198752"/>
    </source>
</evidence>
<evidence type="ECO:0000256" key="1">
    <source>
        <dbReference type="ARBA" id="ARBA00022428"/>
    </source>
</evidence>
<keyword evidence="3 6" id="KW-0808">Transferase</keyword>
<comment type="function">
    <text evidence="5 6">Methyltransferase required for the conversion of demethylmenaquinol (DMKH2) to menaquinol (MKH2).</text>
</comment>
<dbReference type="InterPro" id="IPR029063">
    <property type="entry name" value="SAM-dependent_MTases_sf"/>
</dbReference>
<comment type="similarity">
    <text evidence="6">Belongs to the class I-like SAM-binding methyltransferase superfamily. MenG/UbiE family.</text>
</comment>
<dbReference type="NCBIfam" id="NF001243">
    <property type="entry name" value="PRK00216.1-4"/>
    <property type="match status" value="1"/>
</dbReference>
<dbReference type="PROSITE" id="PS51608">
    <property type="entry name" value="SAM_MT_UBIE"/>
    <property type="match status" value="1"/>
</dbReference>
<evidence type="ECO:0000313" key="7">
    <source>
        <dbReference type="EMBL" id="SFF95504.1"/>
    </source>
</evidence>
<dbReference type="UniPathway" id="UPA00079">
    <property type="reaction ID" value="UER00169"/>
</dbReference>
<evidence type="ECO:0000256" key="6">
    <source>
        <dbReference type="HAMAP-Rule" id="MF_01813"/>
    </source>
</evidence>
<dbReference type="Pfam" id="PF01209">
    <property type="entry name" value="Ubie_methyltran"/>
    <property type="match status" value="1"/>
</dbReference>
<keyword evidence="2 6" id="KW-0489">Methyltransferase</keyword>
<dbReference type="PROSITE" id="PS01184">
    <property type="entry name" value="UBIE_2"/>
    <property type="match status" value="1"/>
</dbReference>
<feature type="binding site" evidence="6">
    <location>
        <position position="81"/>
    </location>
    <ligand>
        <name>S-adenosyl-L-methionine</name>
        <dbReference type="ChEBI" id="CHEBI:59789"/>
    </ligand>
</feature>
<comment type="catalytic activity">
    <reaction evidence="6">
        <text>a 2-demethylmenaquinol + S-adenosyl-L-methionine = a menaquinol + S-adenosyl-L-homocysteine + H(+)</text>
        <dbReference type="Rhea" id="RHEA:42640"/>
        <dbReference type="Rhea" id="RHEA-COMP:9539"/>
        <dbReference type="Rhea" id="RHEA-COMP:9563"/>
        <dbReference type="ChEBI" id="CHEBI:15378"/>
        <dbReference type="ChEBI" id="CHEBI:18151"/>
        <dbReference type="ChEBI" id="CHEBI:55437"/>
        <dbReference type="ChEBI" id="CHEBI:57856"/>
        <dbReference type="ChEBI" id="CHEBI:59789"/>
        <dbReference type="EC" id="2.1.1.163"/>
    </reaction>
</comment>
<dbReference type="NCBIfam" id="TIGR01934">
    <property type="entry name" value="MenG_MenH_UbiE"/>
    <property type="match status" value="1"/>
</dbReference>
<dbReference type="GO" id="GO:0009234">
    <property type="term" value="P:menaquinone biosynthetic process"/>
    <property type="evidence" value="ECO:0007669"/>
    <property type="project" value="UniProtKB-UniRule"/>
</dbReference>
<dbReference type="FunFam" id="3.40.50.150:FF:000086">
    <property type="entry name" value="Demethylmenaquinone methyltransferase"/>
    <property type="match status" value="1"/>
</dbReference>
<dbReference type="PANTHER" id="PTHR43591:SF24">
    <property type="entry name" value="2-METHOXY-6-POLYPRENYL-1,4-BENZOQUINOL METHYLASE, MITOCHONDRIAL"/>
    <property type="match status" value="1"/>
</dbReference>
<proteinExistence type="inferred from homology"/>
<comment type="caution">
    <text evidence="6">Lacks conserved residue(s) required for the propagation of feature annotation.</text>
</comment>
<dbReference type="CDD" id="cd02440">
    <property type="entry name" value="AdoMet_MTases"/>
    <property type="match status" value="1"/>
</dbReference>
<dbReference type="GO" id="GO:0043770">
    <property type="term" value="F:demethylmenaquinone methyltransferase activity"/>
    <property type="evidence" value="ECO:0007669"/>
    <property type="project" value="UniProtKB-UniRule"/>
</dbReference>
<evidence type="ECO:0000256" key="2">
    <source>
        <dbReference type="ARBA" id="ARBA00022603"/>
    </source>
</evidence>
<dbReference type="Gene3D" id="3.40.50.150">
    <property type="entry name" value="Vaccinia Virus protein VP39"/>
    <property type="match status" value="1"/>
</dbReference>
<dbReference type="SUPFAM" id="SSF53335">
    <property type="entry name" value="S-adenosyl-L-methionine-dependent methyltransferases"/>
    <property type="match status" value="1"/>
</dbReference>
<feature type="binding site" evidence="6">
    <location>
        <begin position="108"/>
        <end position="109"/>
    </location>
    <ligand>
        <name>S-adenosyl-L-methionine</name>
        <dbReference type="ChEBI" id="CHEBI:59789"/>
    </ligand>
</feature>
<dbReference type="HAMAP" id="MF_01813">
    <property type="entry name" value="MenG_UbiE_methyltr"/>
    <property type="match status" value="1"/>
</dbReference>
<evidence type="ECO:0000256" key="5">
    <source>
        <dbReference type="ARBA" id="ARBA00059758"/>
    </source>
</evidence>
<comment type="pathway">
    <text evidence="6">Quinol/quinone metabolism; menaquinone biosynthesis; menaquinol from 1,4-dihydroxy-2-naphthoate: step 2/2.</text>
</comment>
<dbReference type="PROSITE" id="PS01183">
    <property type="entry name" value="UBIE_1"/>
    <property type="match status" value="1"/>
</dbReference>
<evidence type="ECO:0000256" key="4">
    <source>
        <dbReference type="ARBA" id="ARBA00022691"/>
    </source>
</evidence>
<dbReference type="NCBIfam" id="NF001244">
    <property type="entry name" value="PRK00216.1-5"/>
    <property type="match status" value="1"/>
</dbReference>
<reference evidence="8" key="1">
    <citation type="submission" date="2016-10" db="EMBL/GenBank/DDBJ databases">
        <authorList>
            <person name="Varghese N."/>
            <person name="Submissions S."/>
        </authorList>
    </citation>
    <scope>NUCLEOTIDE SEQUENCE [LARGE SCALE GENOMIC DNA]</scope>
    <source>
        <strain evidence="8">ATCC 700379</strain>
    </source>
</reference>
<protein>
    <recommendedName>
        <fullName evidence="6">Demethylmenaquinone methyltransferase</fullName>
        <ecNumber evidence="6">2.1.1.163</ecNumber>
    </recommendedName>
</protein>
<organism evidence="7 8">
    <name type="scientific">Sporolactobacillus nakayamae</name>
    <dbReference type="NCBI Taxonomy" id="269670"/>
    <lineage>
        <taxon>Bacteria</taxon>
        <taxon>Bacillati</taxon>
        <taxon>Bacillota</taxon>
        <taxon>Bacilli</taxon>
        <taxon>Bacillales</taxon>
        <taxon>Sporolactobacillaceae</taxon>
        <taxon>Sporolactobacillus</taxon>
    </lineage>
</organism>
<dbReference type="GO" id="GO:0032259">
    <property type="term" value="P:methylation"/>
    <property type="evidence" value="ECO:0007669"/>
    <property type="project" value="UniProtKB-KW"/>
</dbReference>
<dbReference type="InterPro" id="IPR023576">
    <property type="entry name" value="UbiE/COQ5_MeTrFase_CS"/>
</dbReference>
<dbReference type="Proteomes" id="UP000198752">
    <property type="component" value="Unassembled WGS sequence"/>
</dbReference>
<name>A0A1I2MVC1_9BACL</name>
<dbReference type="InterPro" id="IPR004033">
    <property type="entry name" value="UbiE/COQ5_MeTrFase"/>
</dbReference>
<keyword evidence="1 6" id="KW-0474">Menaquinone biosynthesis</keyword>